<sequence length="307" mass="32134">MTTGLWLLLYGAALAWLLPSLLRRLTKSGVSPQLGVAAWLTAIAATLIAWVIAVVLIGAAAIDGVFGTSAVTLCLELFGLSEHGGLPGLSGSIALTIVGISVLIIFFVRTSRSVTQLRSRSREHANAVLMVGRRTTRPGVVVVDAQRSAAYCVSGRPPAIVVTSAAWSSLASSELSAVLAHEQAHIAGRHHQLLMVLRAMAAALPRLPLMQQGAHAVAELLEMCADDAAVRRHGVNPILGGLLAMAEPHNSVPAEGLAAAGTAVAARAIRLAQPARGRAKWSQRLMLAMSMTMMLGAPALIQHLCHH</sequence>
<dbReference type="RefSeq" id="WP_278221074.1">
    <property type="nucleotide sequence ID" value="NZ_JAKZMO010000008.1"/>
</dbReference>
<keyword evidence="2" id="KW-0479">Metal-binding</keyword>
<evidence type="ECO:0000259" key="8">
    <source>
        <dbReference type="Pfam" id="PF01435"/>
    </source>
</evidence>
<keyword evidence="5 6" id="KW-0482">Metalloprotease</keyword>
<keyword evidence="7" id="KW-0472">Membrane</keyword>
<evidence type="ECO:0000256" key="6">
    <source>
        <dbReference type="RuleBase" id="RU003983"/>
    </source>
</evidence>
<keyword evidence="10" id="KW-1185">Reference proteome</keyword>
<evidence type="ECO:0000256" key="2">
    <source>
        <dbReference type="ARBA" id="ARBA00022723"/>
    </source>
</evidence>
<gene>
    <name evidence="9" type="ORF">MNO81_11200</name>
</gene>
<feature type="transmembrane region" description="Helical" evidence="7">
    <location>
        <begin position="34"/>
        <end position="62"/>
    </location>
</feature>
<protein>
    <submittedName>
        <fullName evidence="9">M56 family metallopeptidase</fullName>
    </submittedName>
</protein>
<dbReference type="Pfam" id="PF01435">
    <property type="entry name" value="Peptidase_M48"/>
    <property type="match status" value="1"/>
</dbReference>
<keyword evidence="7" id="KW-1133">Transmembrane helix</keyword>
<evidence type="ECO:0000256" key="1">
    <source>
        <dbReference type="ARBA" id="ARBA00022670"/>
    </source>
</evidence>
<keyword evidence="1 6" id="KW-0645">Protease</keyword>
<keyword evidence="3 6" id="KW-0378">Hydrolase</keyword>
<evidence type="ECO:0000313" key="10">
    <source>
        <dbReference type="Proteomes" id="UP001154266"/>
    </source>
</evidence>
<accession>A0ABT6GQB4</accession>
<feature type="transmembrane region" description="Helical" evidence="7">
    <location>
        <begin position="89"/>
        <end position="108"/>
    </location>
</feature>
<feature type="domain" description="Peptidase M48" evidence="8">
    <location>
        <begin position="135"/>
        <end position="201"/>
    </location>
</feature>
<name>A0ABT6GQB4_MYCGU</name>
<dbReference type="EMBL" id="JAKZMO010000008">
    <property type="protein sequence ID" value="MDG5483357.1"/>
    <property type="molecule type" value="Genomic_DNA"/>
</dbReference>
<comment type="cofactor">
    <cofactor evidence="6">
        <name>Zn(2+)</name>
        <dbReference type="ChEBI" id="CHEBI:29105"/>
    </cofactor>
    <text evidence="6">Binds 1 zinc ion per subunit.</text>
</comment>
<comment type="caution">
    <text evidence="9">The sequence shown here is derived from an EMBL/GenBank/DDBJ whole genome shotgun (WGS) entry which is preliminary data.</text>
</comment>
<evidence type="ECO:0000313" key="9">
    <source>
        <dbReference type="EMBL" id="MDG5483357.1"/>
    </source>
</evidence>
<reference evidence="9" key="1">
    <citation type="journal article" date="2023" name="Environ. Microbiol.">
        <title>The 2-methylpropene degradation pathway in Mycobacteriaceae family strains.</title>
        <authorList>
            <person name="Helbich S."/>
            <person name="Barrantes I."/>
            <person name="Dos Anjos Borges L.G."/>
            <person name="Pieper D.H."/>
            <person name="Vainshtein Y."/>
            <person name="Sohn K."/>
            <person name="Engesser K.H."/>
        </authorList>
    </citation>
    <scope>NUCLEOTIDE SEQUENCE</scope>
    <source>
        <strain evidence="9">IBE100</strain>
    </source>
</reference>
<evidence type="ECO:0000256" key="5">
    <source>
        <dbReference type="ARBA" id="ARBA00023049"/>
    </source>
</evidence>
<keyword evidence="4 6" id="KW-0862">Zinc</keyword>
<keyword evidence="7" id="KW-0812">Transmembrane</keyword>
<feature type="transmembrane region" description="Helical" evidence="7">
    <location>
        <begin position="285"/>
        <end position="304"/>
    </location>
</feature>
<dbReference type="InterPro" id="IPR001915">
    <property type="entry name" value="Peptidase_M48"/>
</dbReference>
<feature type="transmembrane region" description="Helical" evidence="7">
    <location>
        <begin position="6"/>
        <end position="22"/>
    </location>
</feature>
<proteinExistence type="inferred from homology"/>
<dbReference type="Proteomes" id="UP001154266">
    <property type="component" value="Unassembled WGS sequence"/>
</dbReference>
<dbReference type="InterPro" id="IPR052173">
    <property type="entry name" value="Beta-lactam_resp_regulator"/>
</dbReference>
<dbReference type="PANTHER" id="PTHR34978">
    <property type="entry name" value="POSSIBLE SENSOR-TRANSDUCER PROTEIN BLAR"/>
    <property type="match status" value="1"/>
</dbReference>
<evidence type="ECO:0000256" key="4">
    <source>
        <dbReference type="ARBA" id="ARBA00022833"/>
    </source>
</evidence>
<organism evidence="9 10">
    <name type="scientific">Mycolicibacterium gadium</name>
    <name type="common">Mycobacterium gadium</name>
    <dbReference type="NCBI Taxonomy" id="1794"/>
    <lineage>
        <taxon>Bacteria</taxon>
        <taxon>Bacillati</taxon>
        <taxon>Actinomycetota</taxon>
        <taxon>Actinomycetes</taxon>
        <taxon>Mycobacteriales</taxon>
        <taxon>Mycobacteriaceae</taxon>
        <taxon>Mycolicibacterium</taxon>
    </lineage>
</organism>
<dbReference type="PANTHER" id="PTHR34978:SF3">
    <property type="entry name" value="SLR0241 PROTEIN"/>
    <property type="match status" value="1"/>
</dbReference>
<dbReference type="Gene3D" id="3.30.2010.10">
    <property type="entry name" value="Metalloproteases ('zincins'), catalytic domain"/>
    <property type="match status" value="1"/>
</dbReference>
<dbReference type="CDD" id="cd07326">
    <property type="entry name" value="M56_BlaR1_MecR1_like"/>
    <property type="match status" value="1"/>
</dbReference>
<evidence type="ECO:0000256" key="3">
    <source>
        <dbReference type="ARBA" id="ARBA00022801"/>
    </source>
</evidence>
<comment type="similarity">
    <text evidence="6">Belongs to the peptidase M48 family.</text>
</comment>
<evidence type="ECO:0000256" key="7">
    <source>
        <dbReference type="SAM" id="Phobius"/>
    </source>
</evidence>